<evidence type="ECO:0000256" key="12">
    <source>
        <dbReference type="HAMAP-Rule" id="MF_01811"/>
    </source>
</evidence>
<dbReference type="InterPro" id="IPR028055">
    <property type="entry name" value="YidC/Oxa/ALB_C"/>
</dbReference>
<evidence type="ECO:0000256" key="1">
    <source>
        <dbReference type="ARBA" id="ARBA00004651"/>
    </source>
</evidence>
<keyword evidence="8 12" id="KW-0472">Membrane</keyword>
<evidence type="ECO:0000256" key="5">
    <source>
        <dbReference type="ARBA" id="ARBA00022729"/>
    </source>
</evidence>
<evidence type="ECO:0000256" key="3">
    <source>
        <dbReference type="ARBA" id="ARBA00022475"/>
    </source>
</evidence>
<protein>
    <recommendedName>
        <fullName evidence="12">Membrane protein insertase YidC</fullName>
    </recommendedName>
    <alternativeName>
        <fullName evidence="12">Foldase YidC</fullName>
    </alternativeName>
    <alternativeName>
        <fullName evidence="12">Membrane integrase YidC</fullName>
    </alternativeName>
    <alternativeName>
        <fullName evidence="12">Membrane protein YidC</fullName>
    </alternativeName>
</protein>
<evidence type="ECO:0000256" key="11">
    <source>
        <dbReference type="ARBA" id="ARBA00023288"/>
    </source>
</evidence>
<dbReference type="PRINTS" id="PR00701">
    <property type="entry name" value="60KDINNERMP"/>
</dbReference>
<comment type="subcellular location">
    <subcellularLocation>
        <location evidence="1 12">Cell membrane</location>
        <topology evidence="1 12">Multi-pass membrane protein</topology>
    </subcellularLocation>
</comment>
<dbReference type="CDD" id="cd20070">
    <property type="entry name" value="5TM_YidC_Alb3"/>
    <property type="match status" value="1"/>
</dbReference>
<keyword evidence="7 12" id="KW-1133">Transmembrane helix</keyword>
<evidence type="ECO:0000256" key="4">
    <source>
        <dbReference type="ARBA" id="ARBA00022692"/>
    </source>
</evidence>
<comment type="similarity">
    <text evidence="12">Belongs to the OXA1/ALB3/YidC family. Type 2 subfamily.</text>
</comment>
<keyword evidence="4 12" id="KW-0812">Transmembrane</keyword>
<dbReference type="NCBIfam" id="TIGR03592">
    <property type="entry name" value="yidC_oxa1_cterm"/>
    <property type="match status" value="1"/>
</dbReference>
<comment type="caution">
    <text evidence="12">Lacks conserved residue(s) required for the propagation of feature annotation.</text>
</comment>
<dbReference type="PANTHER" id="PTHR12428:SF65">
    <property type="entry name" value="CYTOCHROME C OXIDASE ASSEMBLY PROTEIN COX18, MITOCHONDRIAL"/>
    <property type="match status" value="1"/>
</dbReference>
<dbReference type="InterPro" id="IPR023060">
    <property type="entry name" value="YidC/YidC1/YidC2_Firmicutes"/>
</dbReference>
<name>A0ABY5P3T6_9LACT</name>
<dbReference type="Pfam" id="PF02096">
    <property type="entry name" value="60KD_IMP"/>
    <property type="match status" value="1"/>
</dbReference>
<comment type="function">
    <text evidence="12">Required for the insertion and/or proper folding and/or complex formation of integral membrane proteins into the membrane. Involved in integration of membrane proteins that insert both dependently and independently of the Sec translocase complex, as well as at least some lipoproteins.</text>
</comment>
<evidence type="ECO:0000313" key="16">
    <source>
        <dbReference type="Proteomes" id="UP001315967"/>
    </source>
</evidence>
<evidence type="ECO:0000256" key="6">
    <source>
        <dbReference type="ARBA" id="ARBA00022927"/>
    </source>
</evidence>
<keyword evidence="9" id="KW-0564">Palmitate</keyword>
<feature type="domain" description="Membrane insertase YidC/Oxa/ALB C-terminal" evidence="14">
    <location>
        <begin position="61"/>
        <end position="243"/>
    </location>
</feature>
<dbReference type="InterPro" id="IPR001708">
    <property type="entry name" value="YidC/ALB3/OXA1/COX18"/>
</dbReference>
<evidence type="ECO:0000256" key="13">
    <source>
        <dbReference type="SAM" id="MobiDB-lite"/>
    </source>
</evidence>
<sequence>MKKYRKWIQIGLLLGIVLFLTACGNTNEAVSAESTGFWDRYVIYNLSQFIVWLSNLMGGSYALGIIVFTIIVRLLLLPLNNMQTKSQRKMMEIQPELDAIKEKYPNQDKASMEAMQQEQQALLDERGVNQFAGCLPLAIQLPVMMALYQSILRTDVLREGTFLWTNLGEMDPYFILPILAALLTFANSYLTMKSNPTQNTTSKMMIYVMPIMILIISLGLPSAITLYWVVSNAFTVVQTLIFNNPYKIIAEREAKAQAEKDRQRELKKALKRAKRR</sequence>
<keyword evidence="11 12" id="KW-0449">Lipoprotein</keyword>
<keyword evidence="6 12" id="KW-0653">Protein transport</keyword>
<keyword evidence="5 12" id="KW-0732">Signal</keyword>
<dbReference type="PANTHER" id="PTHR12428">
    <property type="entry name" value="OXA1"/>
    <property type="match status" value="1"/>
</dbReference>
<keyword evidence="10 12" id="KW-0143">Chaperone</keyword>
<dbReference type="Proteomes" id="UP001315967">
    <property type="component" value="Chromosome"/>
</dbReference>
<feature type="transmembrane region" description="Helical" evidence="12">
    <location>
        <begin position="172"/>
        <end position="192"/>
    </location>
</feature>
<dbReference type="PROSITE" id="PS51257">
    <property type="entry name" value="PROKAR_LIPOPROTEIN"/>
    <property type="match status" value="1"/>
</dbReference>
<keyword evidence="16" id="KW-1185">Reference proteome</keyword>
<evidence type="ECO:0000259" key="14">
    <source>
        <dbReference type="Pfam" id="PF02096"/>
    </source>
</evidence>
<dbReference type="InterPro" id="IPR047196">
    <property type="entry name" value="YidC_ALB_C"/>
</dbReference>
<keyword evidence="3 12" id="KW-1003">Cell membrane</keyword>
<gene>
    <name evidence="12 15" type="primary">yidC</name>
    <name evidence="15" type="ORF">NRE15_09145</name>
</gene>
<proteinExistence type="inferred from homology"/>
<feature type="compositionally biased region" description="Basic and acidic residues" evidence="13">
    <location>
        <begin position="255"/>
        <end position="268"/>
    </location>
</feature>
<keyword evidence="2 12" id="KW-0813">Transport</keyword>
<dbReference type="HAMAP" id="MF_01811">
    <property type="entry name" value="YidC_type2"/>
    <property type="match status" value="1"/>
</dbReference>
<feature type="transmembrane region" description="Helical" evidence="12">
    <location>
        <begin position="204"/>
        <end position="230"/>
    </location>
</feature>
<dbReference type="RefSeq" id="WP_313792575.1">
    <property type="nucleotide sequence ID" value="NZ_CP102453.1"/>
</dbReference>
<evidence type="ECO:0000256" key="7">
    <source>
        <dbReference type="ARBA" id="ARBA00022989"/>
    </source>
</evidence>
<organism evidence="15 16">
    <name type="scientific">Fundicoccus culcitae</name>
    <dbReference type="NCBI Taxonomy" id="2969821"/>
    <lineage>
        <taxon>Bacteria</taxon>
        <taxon>Bacillati</taxon>
        <taxon>Bacillota</taxon>
        <taxon>Bacilli</taxon>
        <taxon>Lactobacillales</taxon>
        <taxon>Aerococcaceae</taxon>
        <taxon>Fundicoccus</taxon>
    </lineage>
</organism>
<accession>A0ABY5P3T6</accession>
<reference evidence="15 16" key="1">
    <citation type="submission" date="2022-08" db="EMBL/GenBank/DDBJ databases">
        <title>Aerococcaceae sp. nov isolated from spoiled eye mask.</title>
        <authorList>
            <person name="Zhou G."/>
            <person name="Xie X.-B."/>
            <person name="Shi Q.-S."/>
            <person name="Wang Y.-S."/>
            <person name="Wen X."/>
            <person name="Peng H."/>
            <person name="Yang X.-J."/>
            <person name="Tao H.-B."/>
            <person name="Huang X.-M."/>
        </authorList>
    </citation>
    <scope>NUCLEOTIDE SEQUENCE [LARGE SCALE GENOMIC DNA]</scope>
    <source>
        <strain evidence="16">DM20194951</strain>
    </source>
</reference>
<feature type="region of interest" description="Disordered" evidence="13">
    <location>
        <begin position="255"/>
        <end position="276"/>
    </location>
</feature>
<dbReference type="EMBL" id="CP102453">
    <property type="protein sequence ID" value="UUX33075.1"/>
    <property type="molecule type" value="Genomic_DNA"/>
</dbReference>
<feature type="transmembrane region" description="Helical" evidence="12">
    <location>
        <begin position="56"/>
        <end position="79"/>
    </location>
</feature>
<evidence type="ECO:0000313" key="15">
    <source>
        <dbReference type="EMBL" id="UUX33075.1"/>
    </source>
</evidence>
<evidence type="ECO:0000256" key="8">
    <source>
        <dbReference type="ARBA" id="ARBA00023136"/>
    </source>
</evidence>
<evidence type="ECO:0000256" key="9">
    <source>
        <dbReference type="ARBA" id="ARBA00023139"/>
    </source>
</evidence>
<evidence type="ECO:0000256" key="10">
    <source>
        <dbReference type="ARBA" id="ARBA00023186"/>
    </source>
</evidence>
<evidence type="ECO:0000256" key="2">
    <source>
        <dbReference type="ARBA" id="ARBA00022448"/>
    </source>
</evidence>